<reference evidence="2 3" key="1">
    <citation type="submission" date="2024-03" db="EMBL/GenBank/DDBJ databases">
        <title>Human intestinal bacterial collection.</title>
        <authorList>
            <person name="Pauvert C."/>
            <person name="Hitch T.C.A."/>
            <person name="Clavel T."/>
        </authorList>
    </citation>
    <scope>NUCLEOTIDE SEQUENCE [LARGE SCALE GENOMIC DNA]</scope>
    <source>
        <strain evidence="2 3">CLA-SR-H024</strain>
    </source>
</reference>
<feature type="signal peptide" evidence="1">
    <location>
        <begin position="1"/>
        <end position="24"/>
    </location>
</feature>
<gene>
    <name evidence="2" type="ORF">WMO63_08340</name>
</gene>
<proteinExistence type="predicted"/>
<accession>A0ABV1EX42</accession>
<evidence type="ECO:0008006" key="4">
    <source>
        <dbReference type="Google" id="ProtNLM"/>
    </source>
</evidence>
<evidence type="ECO:0000313" key="2">
    <source>
        <dbReference type="EMBL" id="MEQ2465674.1"/>
    </source>
</evidence>
<dbReference type="EMBL" id="JBBMFN010000015">
    <property type="protein sequence ID" value="MEQ2465674.1"/>
    <property type="molecule type" value="Genomic_DNA"/>
</dbReference>
<evidence type="ECO:0000256" key="1">
    <source>
        <dbReference type="SAM" id="SignalP"/>
    </source>
</evidence>
<comment type="caution">
    <text evidence="2">The sequence shown here is derived from an EMBL/GenBank/DDBJ whole genome shotgun (WGS) entry which is preliminary data.</text>
</comment>
<dbReference type="Proteomes" id="UP001465426">
    <property type="component" value="Unassembled WGS sequence"/>
</dbReference>
<keyword evidence="1" id="KW-0732">Signal</keyword>
<protein>
    <recommendedName>
        <fullName evidence="4">Lipoprotein SmpA/OmlA domain-containing protein</fullName>
    </recommendedName>
</protein>
<organism evidence="2 3">
    <name type="scientific">Niallia hominis</name>
    <dbReference type="NCBI Taxonomy" id="3133173"/>
    <lineage>
        <taxon>Bacteria</taxon>
        <taxon>Bacillati</taxon>
        <taxon>Bacillota</taxon>
        <taxon>Bacilli</taxon>
        <taxon>Bacillales</taxon>
        <taxon>Bacillaceae</taxon>
        <taxon>Niallia</taxon>
    </lineage>
</organism>
<dbReference type="RefSeq" id="WP_109769190.1">
    <property type="nucleotide sequence ID" value="NZ_JBBMFN010000015.1"/>
</dbReference>
<sequence>MVFRRLLLVISLLLSILTNGPNHEKNELIASNQQDQTIVTISEIKDMVRNMQTKADVNSILGRNYQEIRGELYNNTVWRFDLYPVSNYQYMSKFDTVDSEGLQEGLVKYIIFISFGEEDNIISKSIYYCDIKGNIYEVKYIENTEKEVILF</sequence>
<feature type="chain" id="PRO_5046513995" description="Lipoprotein SmpA/OmlA domain-containing protein" evidence="1">
    <location>
        <begin position="25"/>
        <end position="151"/>
    </location>
</feature>
<evidence type="ECO:0000313" key="3">
    <source>
        <dbReference type="Proteomes" id="UP001465426"/>
    </source>
</evidence>
<keyword evidence="3" id="KW-1185">Reference proteome</keyword>
<name>A0ABV1EX42_9BACI</name>